<protein>
    <recommendedName>
        <fullName evidence="4">Testicular haploid expressed protein</fullName>
    </recommendedName>
</protein>
<evidence type="ECO:0000313" key="2">
    <source>
        <dbReference type="EMBL" id="KAL0970318.1"/>
    </source>
</evidence>
<name>A0ABD0X5N8_UMBPY</name>
<evidence type="ECO:0000256" key="1">
    <source>
        <dbReference type="SAM" id="MobiDB-lite"/>
    </source>
</evidence>
<organism evidence="2 3">
    <name type="scientific">Umbra pygmaea</name>
    <name type="common">Eastern mudminnow</name>
    <dbReference type="NCBI Taxonomy" id="75934"/>
    <lineage>
        <taxon>Eukaryota</taxon>
        <taxon>Metazoa</taxon>
        <taxon>Chordata</taxon>
        <taxon>Craniata</taxon>
        <taxon>Vertebrata</taxon>
        <taxon>Euteleostomi</taxon>
        <taxon>Actinopterygii</taxon>
        <taxon>Neopterygii</taxon>
        <taxon>Teleostei</taxon>
        <taxon>Protacanthopterygii</taxon>
        <taxon>Esociformes</taxon>
        <taxon>Umbridae</taxon>
        <taxon>Umbra</taxon>
    </lineage>
</organism>
<evidence type="ECO:0008006" key="4">
    <source>
        <dbReference type="Google" id="ProtNLM"/>
    </source>
</evidence>
<dbReference type="AlphaFoldDB" id="A0ABD0X5N8"/>
<comment type="caution">
    <text evidence="2">The sequence shown here is derived from an EMBL/GenBank/DDBJ whole genome shotgun (WGS) entry which is preliminary data.</text>
</comment>
<dbReference type="Proteomes" id="UP001557470">
    <property type="component" value="Unassembled WGS sequence"/>
</dbReference>
<accession>A0ABD0X5N8</accession>
<gene>
    <name evidence="2" type="ORF">UPYG_G00240370</name>
</gene>
<sequence length="242" mass="26751">MPPSVLPSIVGKRILMEPRNFNQDWPSKTSGAVPISGGGRDVVTKSLSSGVQPTVTYPFKPDWTQKIWKSTVMSKAGKDELQRRHPSANVVKGLGPHPHKTPPSVITSIVGKRILMEPRIPAQDRPQKTWEDVRFTKAVQEILSTKPPSAFPPTKPLSEAGKGEVTRRPRPANKLCLGKPVSKAVERPPSVLPHVVGKPVTMYHRERTSNLTGLNSALTPTPPRHKRKNTTIRRVVHLAPFR</sequence>
<keyword evidence="3" id="KW-1185">Reference proteome</keyword>
<evidence type="ECO:0000313" key="3">
    <source>
        <dbReference type="Proteomes" id="UP001557470"/>
    </source>
</evidence>
<proteinExistence type="predicted"/>
<reference evidence="2 3" key="1">
    <citation type="submission" date="2024-06" db="EMBL/GenBank/DDBJ databases">
        <authorList>
            <person name="Pan Q."/>
            <person name="Wen M."/>
            <person name="Jouanno E."/>
            <person name="Zahm M."/>
            <person name="Klopp C."/>
            <person name="Cabau C."/>
            <person name="Louis A."/>
            <person name="Berthelot C."/>
            <person name="Parey E."/>
            <person name="Roest Crollius H."/>
            <person name="Montfort J."/>
            <person name="Robinson-Rechavi M."/>
            <person name="Bouchez O."/>
            <person name="Lampietro C."/>
            <person name="Lopez Roques C."/>
            <person name="Donnadieu C."/>
            <person name="Postlethwait J."/>
            <person name="Bobe J."/>
            <person name="Verreycken H."/>
            <person name="Guiguen Y."/>
        </authorList>
    </citation>
    <scope>NUCLEOTIDE SEQUENCE [LARGE SCALE GENOMIC DNA]</scope>
    <source>
        <strain evidence="2">Up_M1</strain>
        <tissue evidence="2">Testis</tissue>
    </source>
</reference>
<feature type="region of interest" description="Disordered" evidence="1">
    <location>
        <begin position="145"/>
        <end position="175"/>
    </location>
</feature>
<dbReference type="EMBL" id="JAGEUA010000007">
    <property type="protein sequence ID" value="KAL0970318.1"/>
    <property type="molecule type" value="Genomic_DNA"/>
</dbReference>